<evidence type="ECO:0000313" key="2">
    <source>
        <dbReference type="EMBL" id="RAR14161.1"/>
    </source>
</evidence>
<accession>A0A364NAU6</accession>
<evidence type="ECO:0000313" key="3">
    <source>
        <dbReference type="Proteomes" id="UP000249619"/>
    </source>
</evidence>
<proteinExistence type="predicted"/>
<organism evidence="2 3">
    <name type="scientific">Stemphylium lycopersici</name>
    <name type="common">Tomato gray leaf spot disease fungus</name>
    <name type="synonym">Thyrospora lycopersici</name>
    <dbReference type="NCBI Taxonomy" id="183478"/>
    <lineage>
        <taxon>Eukaryota</taxon>
        <taxon>Fungi</taxon>
        <taxon>Dikarya</taxon>
        <taxon>Ascomycota</taxon>
        <taxon>Pezizomycotina</taxon>
        <taxon>Dothideomycetes</taxon>
        <taxon>Pleosporomycetidae</taxon>
        <taxon>Pleosporales</taxon>
        <taxon>Pleosporineae</taxon>
        <taxon>Pleosporaceae</taxon>
        <taxon>Stemphylium</taxon>
    </lineage>
</organism>
<gene>
    <name evidence="2" type="ORF">DDE83_002428</name>
</gene>
<dbReference type="AlphaFoldDB" id="A0A364NAU6"/>
<name>A0A364NAU6_STELY</name>
<dbReference type="EMBL" id="QGDH01000025">
    <property type="protein sequence ID" value="RAR14161.1"/>
    <property type="molecule type" value="Genomic_DNA"/>
</dbReference>
<feature type="region of interest" description="Disordered" evidence="1">
    <location>
        <begin position="474"/>
        <end position="510"/>
    </location>
</feature>
<reference evidence="3" key="1">
    <citation type="submission" date="2018-05" db="EMBL/GenBank/DDBJ databases">
        <title>Draft genome sequence of Stemphylium lycopersici strain CIDEFI 213.</title>
        <authorList>
            <person name="Medina R."/>
            <person name="Franco M.E.E."/>
            <person name="Lucentini C.G."/>
            <person name="Saparrat M.C.N."/>
            <person name="Balatti P.A."/>
        </authorList>
    </citation>
    <scope>NUCLEOTIDE SEQUENCE [LARGE SCALE GENOMIC DNA]</scope>
    <source>
        <strain evidence="3">CIDEFI 213</strain>
    </source>
</reference>
<evidence type="ECO:0008006" key="4">
    <source>
        <dbReference type="Google" id="ProtNLM"/>
    </source>
</evidence>
<keyword evidence="3" id="KW-1185">Reference proteome</keyword>
<protein>
    <recommendedName>
        <fullName evidence="4">F-box domain-containing protein</fullName>
    </recommendedName>
</protein>
<evidence type="ECO:0000256" key="1">
    <source>
        <dbReference type="SAM" id="MobiDB-lite"/>
    </source>
</evidence>
<feature type="compositionally biased region" description="Acidic residues" evidence="1">
    <location>
        <begin position="480"/>
        <end position="508"/>
    </location>
</feature>
<comment type="caution">
    <text evidence="2">The sequence shown here is derived from an EMBL/GenBank/DDBJ whole genome shotgun (WGS) entry which is preliminary data.</text>
</comment>
<dbReference type="Proteomes" id="UP000249619">
    <property type="component" value="Unassembled WGS sequence"/>
</dbReference>
<dbReference type="OrthoDB" id="3750626at2759"/>
<sequence>MSLSASPPIHRLPEELLLQIAAQLPDSSAPRHLKNFALASRKFRPAAQEALHTIVKLFISCGCHPKLNPLLKLLRTLFSRSDLALNVKSLRVRTVRKNVAKLCEEHGFDLQSLRTRSLAELEVLGCGSSHPWHRTIQNSIESGFAGLLLVLLPNLTHLDFWVKDHHRGPPSSECISGLFGGMTAPDKIITAWAGLRHLTTSDTHVLKSGIHYDSLTSLDLKTISIGTILRLNGPGCLQGAENLQDLALTVSVQFADRLLIQKAEIQLSELFEALDCNRLRTLKILMINDGYHIGDDLTTQLDAGYFVDQLDSVKDSLETLEITLETSDDESELEWLLDMLAQPKTSFKHFTAMTKLSLPHAFLIASPGAWPDTTCWPKDLPPKLEFLDILYPHAQLEDWVHGFVPGESEEAKAIPNIKVLTLVCRDEIGTPASYFAAEVDKIWWILRAEHGIQSYTFCQILGSRLSLAQQWYDENGSNAESDEDEDEWSEDTDGESTDQEMPDLDDPKDDVMWLIEATD</sequence>